<keyword evidence="4" id="KW-0029">Amino-acid transport</keyword>
<dbReference type="CDD" id="cd06347">
    <property type="entry name" value="PBP1_ABC_LivK_ligand_binding-like"/>
    <property type="match status" value="1"/>
</dbReference>
<dbReference type="InterPro" id="IPR000709">
    <property type="entry name" value="Leu_Ile_Val-bd"/>
</dbReference>
<keyword evidence="3 5" id="KW-0732">Signal</keyword>
<reference evidence="7" key="1">
    <citation type="submission" date="2021-03" db="EMBL/GenBank/DDBJ databases">
        <title>Genomic Encyclopedia of Type Strains, Phase IV (KMG-IV): sequencing the most valuable type-strain genomes for metagenomic binning, comparative biology and taxonomic classification.</title>
        <authorList>
            <person name="Goeker M."/>
        </authorList>
    </citation>
    <scope>NUCLEOTIDE SEQUENCE</scope>
    <source>
        <strain evidence="7">DSM 101588</strain>
    </source>
</reference>
<evidence type="ECO:0000259" key="6">
    <source>
        <dbReference type="Pfam" id="PF13458"/>
    </source>
</evidence>
<evidence type="ECO:0000313" key="8">
    <source>
        <dbReference type="Proteomes" id="UP001166402"/>
    </source>
</evidence>
<dbReference type="Pfam" id="PF13458">
    <property type="entry name" value="Peripla_BP_6"/>
    <property type="match status" value="1"/>
</dbReference>
<dbReference type="PANTHER" id="PTHR30483:SF6">
    <property type="entry name" value="PERIPLASMIC BINDING PROTEIN OF ABC TRANSPORTER FOR NATURAL AMINO ACIDS"/>
    <property type="match status" value="1"/>
</dbReference>
<comment type="similarity">
    <text evidence="1">Belongs to the leucine-binding protein family.</text>
</comment>
<evidence type="ECO:0000256" key="5">
    <source>
        <dbReference type="SAM" id="SignalP"/>
    </source>
</evidence>
<organism evidence="7 8">
    <name type="scientific">Thermoanaerobacterium butyriciformans</name>
    <dbReference type="NCBI Taxonomy" id="1702242"/>
    <lineage>
        <taxon>Bacteria</taxon>
        <taxon>Bacillati</taxon>
        <taxon>Bacillota</taxon>
        <taxon>Clostridia</taxon>
        <taxon>Thermoanaerobacterales</taxon>
        <taxon>Thermoanaerobacteraceae</taxon>
        <taxon>Thermoanaerobacterium</taxon>
    </lineage>
</organism>
<feature type="domain" description="Leucine-binding protein" evidence="6">
    <location>
        <begin position="36"/>
        <end position="382"/>
    </location>
</feature>
<dbReference type="Proteomes" id="UP001166402">
    <property type="component" value="Unassembled WGS sequence"/>
</dbReference>
<evidence type="ECO:0000256" key="2">
    <source>
        <dbReference type="ARBA" id="ARBA00022448"/>
    </source>
</evidence>
<dbReference type="PRINTS" id="PR00337">
    <property type="entry name" value="LEUILEVALBP"/>
</dbReference>
<dbReference type="RefSeq" id="WP_209454162.1">
    <property type="nucleotide sequence ID" value="NZ_JAGGLT010000020.1"/>
</dbReference>
<protein>
    <submittedName>
        <fullName evidence="7">Branched-chain amino acid transport system substrate-binding protein</fullName>
    </submittedName>
</protein>
<comment type="caution">
    <text evidence="7">The sequence shown here is derived from an EMBL/GenBank/DDBJ whole genome shotgun (WGS) entry which is preliminary data.</text>
</comment>
<keyword evidence="8" id="KW-1185">Reference proteome</keyword>
<dbReference type="InterPro" id="IPR028081">
    <property type="entry name" value="Leu-bd"/>
</dbReference>
<evidence type="ECO:0000256" key="1">
    <source>
        <dbReference type="ARBA" id="ARBA00010062"/>
    </source>
</evidence>
<feature type="chain" id="PRO_5046268239" evidence="5">
    <location>
        <begin position="28"/>
        <end position="393"/>
    </location>
</feature>
<dbReference type="SUPFAM" id="SSF53822">
    <property type="entry name" value="Periplasmic binding protein-like I"/>
    <property type="match status" value="1"/>
</dbReference>
<dbReference type="InterPro" id="IPR028082">
    <property type="entry name" value="Peripla_BP_I"/>
</dbReference>
<dbReference type="PANTHER" id="PTHR30483">
    <property type="entry name" value="LEUCINE-SPECIFIC-BINDING PROTEIN"/>
    <property type="match status" value="1"/>
</dbReference>
<dbReference type="Gene3D" id="3.40.50.2300">
    <property type="match status" value="2"/>
</dbReference>
<name>A0ABS4NFF7_9THEO</name>
<dbReference type="EMBL" id="JAGGLT010000020">
    <property type="protein sequence ID" value="MBP2072399.1"/>
    <property type="molecule type" value="Genomic_DNA"/>
</dbReference>
<feature type="signal peptide" evidence="5">
    <location>
        <begin position="1"/>
        <end position="27"/>
    </location>
</feature>
<dbReference type="PROSITE" id="PS51257">
    <property type="entry name" value="PROKAR_LIPOPROTEIN"/>
    <property type="match status" value="1"/>
</dbReference>
<proteinExistence type="inferred from homology"/>
<gene>
    <name evidence="7" type="ORF">J2Z80_001930</name>
</gene>
<accession>A0ABS4NFF7</accession>
<dbReference type="InterPro" id="IPR051010">
    <property type="entry name" value="BCAA_transport"/>
</dbReference>
<evidence type="ECO:0000256" key="3">
    <source>
        <dbReference type="ARBA" id="ARBA00022729"/>
    </source>
</evidence>
<evidence type="ECO:0000256" key="4">
    <source>
        <dbReference type="ARBA" id="ARBA00022970"/>
    </source>
</evidence>
<evidence type="ECO:0000313" key="7">
    <source>
        <dbReference type="EMBL" id="MBP2072399.1"/>
    </source>
</evidence>
<keyword evidence="2" id="KW-0813">Transport</keyword>
<sequence length="393" mass="41950">MSKSFKFTSFIIAVLMIAVIFSGCSKSNSTSTSSDTIKVGALFELTGSVATYGTSALNGAKLYIDEVNKNGGVLGKKIVLLKADNKSQSDESINQATKLIQQDKVIAILGPSTSTNTIAASSVAVQNHIPLITGFATAVSVTVDPNTNKVKNEIFRACFIDPYQGSVMAQFASEKLNAKTAVVYMDDKSDYSKGLAQSFKDQFEKLGGKVIDTEAYVAGDQDFKATLTKIKGLNPDVIFIPGYYQETGKIAKQARDMGINTPLLGGDGWDSPDLLKIAGASALNNVYYSNHFISTDPDPTVQDFIKKYKDAYGTEPDASAALVYDAAGMLVQAIKDANSTEPAKIIDALSKLKDFKGVTGTITINSEHNAVKSAVIIELKDGKQNLVEKVAAQ</sequence>